<dbReference type="Pfam" id="PF12680">
    <property type="entry name" value="SnoaL_2"/>
    <property type="match status" value="1"/>
</dbReference>
<organism evidence="2 3">
    <name type="scientific">Gordonia desulfuricans</name>
    <dbReference type="NCBI Taxonomy" id="89051"/>
    <lineage>
        <taxon>Bacteria</taxon>
        <taxon>Bacillati</taxon>
        <taxon>Actinomycetota</taxon>
        <taxon>Actinomycetes</taxon>
        <taxon>Mycobacteriales</taxon>
        <taxon>Gordoniaceae</taxon>
        <taxon>Gordonia</taxon>
    </lineage>
</organism>
<dbReference type="InterPro" id="IPR032710">
    <property type="entry name" value="NTF2-like_dom_sf"/>
</dbReference>
<evidence type="ECO:0000313" key="2">
    <source>
        <dbReference type="EMBL" id="NDK89113.1"/>
    </source>
</evidence>
<dbReference type="RefSeq" id="WP_083534616.1">
    <property type="nucleotide sequence ID" value="NZ_JAADZU010000013.1"/>
</dbReference>
<reference evidence="2 3" key="1">
    <citation type="submission" date="2020-01" db="EMBL/GenBank/DDBJ databases">
        <title>Investigation of new actinobacteria for the biodesulphurisation of diesel fuel.</title>
        <authorList>
            <person name="Athi Narayanan S.M."/>
        </authorList>
    </citation>
    <scope>NUCLEOTIDE SEQUENCE [LARGE SCALE GENOMIC DNA]</scope>
    <source>
        <strain evidence="2 3">213E</strain>
    </source>
</reference>
<dbReference type="EMBL" id="JAADZU010000013">
    <property type="protein sequence ID" value="NDK89113.1"/>
    <property type="molecule type" value="Genomic_DNA"/>
</dbReference>
<evidence type="ECO:0000313" key="3">
    <source>
        <dbReference type="Proteomes" id="UP000466307"/>
    </source>
</evidence>
<dbReference type="SUPFAM" id="SSF54427">
    <property type="entry name" value="NTF2-like"/>
    <property type="match status" value="1"/>
</dbReference>
<gene>
    <name evidence="2" type="ORF">GYA93_05885</name>
</gene>
<protein>
    <submittedName>
        <fullName evidence="2">Polyketide cyclase</fullName>
    </submittedName>
</protein>
<dbReference type="InterPro" id="IPR037401">
    <property type="entry name" value="SnoaL-like"/>
</dbReference>
<evidence type="ECO:0000259" key="1">
    <source>
        <dbReference type="Pfam" id="PF12680"/>
    </source>
</evidence>
<dbReference type="Gene3D" id="3.10.450.50">
    <property type="match status" value="1"/>
</dbReference>
<dbReference type="AlphaFoldDB" id="A0A7K3LLS5"/>
<feature type="domain" description="SnoaL-like" evidence="1">
    <location>
        <begin position="5"/>
        <end position="105"/>
    </location>
</feature>
<sequence>MEPQALDAFAPTLRWTDPLLPTPLTSREGARGFLLFGWEAFPDLRFEPVGRPLVDEVARTVAQEWIMTGSDSGVGYRPGEAPSGRSFEVAGMDVWGVDEHGRAVSVAAYWDAGHLSRQLSPS</sequence>
<dbReference type="Proteomes" id="UP000466307">
    <property type="component" value="Unassembled WGS sequence"/>
</dbReference>
<accession>A0A7K3LLS5</accession>
<name>A0A7K3LLS5_9ACTN</name>
<keyword evidence="3" id="KW-1185">Reference proteome</keyword>
<proteinExistence type="predicted"/>
<comment type="caution">
    <text evidence="2">The sequence shown here is derived from an EMBL/GenBank/DDBJ whole genome shotgun (WGS) entry which is preliminary data.</text>
</comment>